<feature type="domain" description="C4-type zinc ribbon" evidence="2">
    <location>
        <begin position="204"/>
        <end position="236"/>
    </location>
</feature>
<evidence type="ECO:0000313" key="5">
    <source>
        <dbReference type="Proteomes" id="UP001320148"/>
    </source>
</evidence>
<accession>A0ABM7PHN2</accession>
<reference evidence="4 5" key="1">
    <citation type="submission" date="2021-02" db="EMBL/GenBank/DDBJ databases">
        <title>Complete genome of Desulfoluna sp. strain ASN36.</title>
        <authorList>
            <person name="Takahashi A."/>
            <person name="Kojima H."/>
            <person name="Fukui M."/>
        </authorList>
    </citation>
    <scope>NUCLEOTIDE SEQUENCE [LARGE SCALE GENOMIC DNA]</scope>
    <source>
        <strain evidence="4 5">ASN36</strain>
    </source>
</reference>
<feature type="coiled-coil region" evidence="1">
    <location>
        <begin position="38"/>
        <end position="151"/>
    </location>
</feature>
<dbReference type="PANTHER" id="PTHR39082">
    <property type="entry name" value="PHOSPHOLIPASE C-BETA-2-RELATED"/>
    <property type="match status" value="1"/>
</dbReference>
<keyword evidence="5" id="KW-1185">Reference proteome</keyword>
<feature type="domain" description="CT398-like coiled coil hairpin" evidence="3">
    <location>
        <begin position="17"/>
        <end position="192"/>
    </location>
</feature>
<gene>
    <name evidence="4" type="ORF">DSLASN_24900</name>
</gene>
<evidence type="ECO:0000259" key="3">
    <source>
        <dbReference type="Pfam" id="PF24481"/>
    </source>
</evidence>
<dbReference type="InterPro" id="IPR003743">
    <property type="entry name" value="Zf-RING_7"/>
</dbReference>
<evidence type="ECO:0008006" key="6">
    <source>
        <dbReference type="Google" id="ProtNLM"/>
    </source>
</evidence>
<protein>
    <recommendedName>
        <fullName evidence="6">C4-type zinc ribbon domain-containing protein</fullName>
    </recommendedName>
</protein>
<keyword evidence="1" id="KW-0175">Coiled coil</keyword>
<sequence length="240" mass="27492">MRNLNVTQEHIVALKRLQEIETETARIEKKLEGVGAKTSVQGKRLKELESELEAAREELTGEKKRYAAIEEEIAELNTRVTKSQEYLRVVTNNKDYQVLRREVDDNTKRVGELEEVLITMMDELEDREKKMAEINEAHDSEADKVKSIEEEIYNETAEERESIENMASERVEVAKSVPPGLLDHYEKLLKTTGRLAVVAVAAGTCYGCFMNIPPQQAIEIERDGGLHYCPRCHRILYSKN</sequence>
<proteinExistence type="predicted"/>
<dbReference type="Gene3D" id="1.10.287.1490">
    <property type="match status" value="1"/>
</dbReference>
<dbReference type="EMBL" id="AP024488">
    <property type="protein sequence ID" value="BCS96858.1"/>
    <property type="molecule type" value="Genomic_DNA"/>
</dbReference>
<dbReference type="RefSeq" id="WP_236888290.1">
    <property type="nucleotide sequence ID" value="NZ_AP024488.1"/>
</dbReference>
<dbReference type="Pfam" id="PF24481">
    <property type="entry name" value="CT398_CC"/>
    <property type="match status" value="1"/>
</dbReference>
<evidence type="ECO:0000256" key="1">
    <source>
        <dbReference type="SAM" id="Coils"/>
    </source>
</evidence>
<evidence type="ECO:0000259" key="2">
    <source>
        <dbReference type="Pfam" id="PF02591"/>
    </source>
</evidence>
<name>A0ABM7PHN2_9BACT</name>
<dbReference type="InterPro" id="IPR056003">
    <property type="entry name" value="CT398_CC_hairpin"/>
</dbReference>
<dbReference type="Proteomes" id="UP001320148">
    <property type="component" value="Chromosome"/>
</dbReference>
<dbReference type="PANTHER" id="PTHR39082:SF1">
    <property type="entry name" value="SCAVENGER RECEPTOR CLASS A MEMBER 3"/>
    <property type="match status" value="1"/>
</dbReference>
<dbReference type="InterPro" id="IPR052376">
    <property type="entry name" value="Oxidative_Scav/Glycosyltrans"/>
</dbReference>
<evidence type="ECO:0000313" key="4">
    <source>
        <dbReference type="EMBL" id="BCS96858.1"/>
    </source>
</evidence>
<dbReference type="Pfam" id="PF02591">
    <property type="entry name" value="Zn_ribbon_9"/>
    <property type="match status" value="1"/>
</dbReference>
<organism evidence="4 5">
    <name type="scientific">Desulfoluna limicola</name>
    <dbReference type="NCBI Taxonomy" id="2810562"/>
    <lineage>
        <taxon>Bacteria</taxon>
        <taxon>Pseudomonadati</taxon>
        <taxon>Thermodesulfobacteriota</taxon>
        <taxon>Desulfobacteria</taxon>
        <taxon>Desulfobacterales</taxon>
        <taxon>Desulfolunaceae</taxon>
        <taxon>Desulfoluna</taxon>
    </lineage>
</organism>